<gene>
    <name evidence="1" type="ORF">AWB79_02635</name>
</gene>
<dbReference type="AlphaFoldDB" id="A0A158APE7"/>
<name>A0A158APE7_9BURK</name>
<dbReference type="Proteomes" id="UP000054851">
    <property type="component" value="Unassembled WGS sequence"/>
</dbReference>
<organism evidence="1 2">
    <name type="scientific">Caballeronia hypogeia</name>
    <dbReference type="NCBI Taxonomy" id="1777140"/>
    <lineage>
        <taxon>Bacteria</taxon>
        <taxon>Pseudomonadati</taxon>
        <taxon>Pseudomonadota</taxon>
        <taxon>Betaproteobacteria</taxon>
        <taxon>Burkholderiales</taxon>
        <taxon>Burkholderiaceae</taxon>
        <taxon>Caballeronia</taxon>
    </lineage>
</organism>
<accession>A0A158APE7</accession>
<reference evidence="1" key="1">
    <citation type="submission" date="2016-01" db="EMBL/GenBank/DDBJ databases">
        <authorList>
            <person name="Peeters C."/>
        </authorList>
    </citation>
    <scope>NUCLEOTIDE SEQUENCE</scope>
    <source>
        <strain evidence="1">LMG 29322</strain>
    </source>
</reference>
<comment type="caution">
    <text evidence="1">The sequence shown here is derived from an EMBL/GenBank/DDBJ whole genome shotgun (WGS) entry which is preliminary data.</text>
</comment>
<evidence type="ECO:0000313" key="2">
    <source>
        <dbReference type="Proteomes" id="UP000054851"/>
    </source>
</evidence>
<keyword evidence="2" id="KW-1185">Reference proteome</keyword>
<proteinExistence type="predicted"/>
<evidence type="ECO:0000313" key="1">
    <source>
        <dbReference type="EMBL" id="SAK59623.1"/>
    </source>
</evidence>
<sequence>MTQHMQDTTAAYMERARVLTSMKRRAVEEIIKSRGGTQMTHVAVQRKAATILGKLAASINVRAGDARQLVKMYERFGEFEMRAELESLFGIADLQLLATETDEAVKAAIQMKRADMNLTGAAITTRLRNQPPRSREIRKNK</sequence>
<dbReference type="EMBL" id="FCOA02000007">
    <property type="protein sequence ID" value="SAK59623.1"/>
    <property type="molecule type" value="Genomic_DNA"/>
</dbReference>
<dbReference type="STRING" id="1777140.AWB79_02635"/>
<protein>
    <submittedName>
        <fullName evidence="1">Uncharacterized protein</fullName>
    </submittedName>
</protein>